<dbReference type="PROSITE" id="PS50880">
    <property type="entry name" value="TOPRIM"/>
    <property type="match status" value="1"/>
</dbReference>
<accession>A0A6I4U2M4</accession>
<dbReference type="InterPro" id="IPR036977">
    <property type="entry name" value="DNA_primase_Znf_CHC2"/>
</dbReference>
<evidence type="ECO:0000256" key="13">
    <source>
        <dbReference type="SAM" id="MobiDB-lite"/>
    </source>
</evidence>
<dbReference type="PANTHER" id="PTHR30313">
    <property type="entry name" value="DNA PRIMASE"/>
    <property type="match status" value="1"/>
</dbReference>
<comment type="catalytic activity">
    <reaction evidence="12">
        <text>ssDNA + n NTP = ssDNA/pppN(pN)n-1 hybrid + (n-1) diphosphate.</text>
        <dbReference type="EC" id="2.7.7.101"/>
    </reaction>
</comment>
<dbReference type="Pfam" id="PF13662">
    <property type="entry name" value="Toprim_4"/>
    <property type="match status" value="1"/>
</dbReference>
<dbReference type="GO" id="GO:0008270">
    <property type="term" value="F:zinc ion binding"/>
    <property type="evidence" value="ECO:0007669"/>
    <property type="project" value="UniProtKB-UniRule"/>
</dbReference>
<keyword evidence="9" id="KW-0460">Magnesium</keyword>
<comment type="subunit">
    <text evidence="12">Monomer. Interacts with DnaB.</text>
</comment>
<evidence type="ECO:0000256" key="8">
    <source>
        <dbReference type="ARBA" id="ARBA00022833"/>
    </source>
</evidence>
<evidence type="ECO:0000256" key="12">
    <source>
        <dbReference type="HAMAP-Rule" id="MF_00974"/>
    </source>
</evidence>
<evidence type="ECO:0000256" key="5">
    <source>
        <dbReference type="ARBA" id="ARBA00022705"/>
    </source>
</evidence>
<dbReference type="InterPro" id="IPR030846">
    <property type="entry name" value="DnaG_bac"/>
</dbReference>
<feature type="zinc finger region" description="CHC2-type" evidence="12">
    <location>
        <begin position="37"/>
        <end position="61"/>
    </location>
</feature>
<dbReference type="GO" id="GO:0003899">
    <property type="term" value="F:DNA-directed RNA polymerase activity"/>
    <property type="evidence" value="ECO:0007669"/>
    <property type="project" value="UniProtKB-UniRule"/>
</dbReference>
<dbReference type="CDD" id="cd03364">
    <property type="entry name" value="TOPRIM_DnaG_primases"/>
    <property type="match status" value="1"/>
</dbReference>
<dbReference type="SUPFAM" id="SSF56731">
    <property type="entry name" value="DNA primase core"/>
    <property type="match status" value="1"/>
</dbReference>
<dbReference type="InterPro" id="IPR037068">
    <property type="entry name" value="DNA_primase_core_N_sf"/>
</dbReference>
<sequence>MLSPQFLDELRARITLSAVIMRTTKLIRAGREWKACCPFHNEKSPSFTVNDEKGFYHCFGCGAHGDAIRWMTDQRGLSFMDAVKELAAEASLELPAPDPRAARQAEQRAGLHDVMADAQDWFVENLRGDAGANAREYLKSRGFDGHTIGRFGFGYAPDSRNAMAQALTRFEQPMMIEAGLRIQVEGKDPYDRFRDRLMLPIHDARGRVIAFGGRILAKDKTDAPKYLNSPDTPLFDKGRTLYNLHRASPASRRTGRVIAVEGYMDVIALAAAGIEDAVAPMGTALTEQQIELMWRLADKPILCFDGDAAGQRAAMRSIGRVLPLLRPGRSLQFVRLPSGMDPDDLIRQRGAAAMEQLLAEPVSLTDMLWEGERDASPLTGPEDKAGLKARLMAHVDAMTDVDIKALYRRDLLDRFSAFAFPQRQSSGNGRMGNGGDRPRFQPRSGKPGSRWPGSRWSDPEGASDGLKRTSARAGSRDMLAQATLAGFDRFPDQIARHAESLMRLAQLQPQLASAVDRLLDHDETLEHFGILPISGAAVQTPPDNVCFSFLSEGSDPQVAREDLAEAVALLVERPALDAAIAAATARFDVDPEGAFAEQQRLRKRKLEIESRLGQMARKRAASAPGVNGSPTGPGGADEQETD</sequence>
<dbReference type="GO" id="GO:0006269">
    <property type="term" value="P:DNA replication, synthesis of primer"/>
    <property type="evidence" value="ECO:0007669"/>
    <property type="project" value="UniProtKB-UniRule"/>
</dbReference>
<dbReference type="SMART" id="SM00400">
    <property type="entry name" value="ZnF_CHCC"/>
    <property type="match status" value="1"/>
</dbReference>
<dbReference type="InterPro" id="IPR013264">
    <property type="entry name" value="DNAG_N"/>
</dbReference>
<evidence type="ECO:0000256" key="2">
    <source>
        <dbReference type="ARBA" id="ARBA00022515"/>
    </source>
</evidence>
<comment type="caution">
    <text evidence="15">The sequence shown here is derived from an EMBL/GenBank/DDBJ whole genome shotgun (WGS) entry which is preliminary data.</text>
</comment>
<dbReference type="GO" id="GO:1990077">
    <property type="term" value="C:primosome complex"/>
    <property type="evidence" value="ECO:0007669"/>
    <property type="project" value="UniProtKB-KW"/>
</dbReference>
<dbReference type="Gene3D" id="3.90.580.10">
    <property type="entry name" value="Zinc finger, CHC2-type domain"/>
    <property type="match status" value="1"/>
</dbReference>
<dbReference type="OrthoDB" id="9803773at2"/>
<evidence type="ECO:0000259" key="14">
    <source>
        <dbReference type="PROSITE" id="PS50880"/>
    </source>
</evidence>
<comment type="domain">
    <text evidence="12">Contains an N-terminal zinc-binding domain, a central core domain that contains the primase activity, and a C-terminal DnaB-binding domain.</text>
</comment>
<dbReference type="PANTHER" id="PTHR30313:SF2">
    <property type="entry name" value="DNA PRIMASE"/>
    <property type="match status" value="1"/>
</dbReference>
<dbReference type="InterPro" id="IPR006295">
    <property type="entry name" value="DNA_primase_DnaG"/>
</dbReference>
<dbReference type="EMBL" id="WTYJ01000005">
    <property type="protein sequence ID" value="MXP00874.1"/>
    <property type="molecule type" value="Genomic_DNA"/>
</dbReference>
<keyword evidence="6 12" id="KW-0479">Metal-binding</keyword>
<dbReference type="Proteomes" id="UP000469430">
    <property type="component" value="Unassembled WGS sequence"/>
</dbReference>
<keyword evidence="7 12" id="KW-0863">Zinc-finger</keyword>
<keyword evidence="10 12" id="KW-0238">DNA-binding</keyword>
<feature type="region of interest" description="Disordered" evidence="13">
    <location>
        <begin position="613"/>
        <end position="642"/>
    </location>
</feature>
<evidence type="ECO:0000256" key="7">
    <source>
        <dbReference type="ARBA" id="ARBA00022771"/>
    </source>
</evidence>
<feature type="domain" description="Toprim" evidence="14">
    <location>
        <begin position="255"/>
        <end position="337"/>
    </location>
</feature>
<evidence type="ECO:0000313" key="15">
    <source>
        <dbReference type="EMBL" id="MXP00874.1"/>
    </source>
</evidence>
<dbReference type="InterPro" id="IPR050219">
    <property type="entry name" value="DnaG_primase"/>
</dbReference>
<dbReference type="SMART" id="SM00493">
    <property type="entry name" value="TOPRIM"/>
    <property type="match status" value="1"/>
</dbReference>
<dbReference type="NCBIfam" id="TIGR01391">
    <property type="entry name" value="dnaG"/>
    <property type="match status" value="1"/>
</dbReference>
<keyword evidence="8 12" id="KW-0862">Zinc</keyword>
<evidence type="ECO:0000256" key="9">
    <source>
        <dbReference type="ARBA" id="ARBA00022842"/>
    </source>
</evidence>
<keyword evidence="3 12" id="KW-0808">Transferase</keyword>
<evidence type="ECO:0000256" key="10">
    <source>
        <dbReference type="ARBA" id="ARBA00023125"/>
    </source>
</evidence>
<dbReference type="RefSeq" id="WP_161392612.1">
    <property type="nucleotide sequence ID" value="NZ_JBHSCP010000001.1"/>
</dbReference>
<dbReference type="GO" id="GO:0005737">
    <property type="term" value="C:cytoplasm"/>
    <property type="evidence" value="ECO:0007669"/>
    <property type="project" value="TreeGrafter"/>
</dbReference>
<protein>
    <recommendedName>
        <fullName evidence="12">DNA primase</fullName>
        <ecNumber evidence="12">2.7.7.101</ecNumber>
    </recommendedName>
</protein>
<evidence type="ECO:0000256" key="4">
    <source>
        <dbReference type="ARBA" id="ARBA00022695"/>
    </source>
</evidence>
<dbReference type="FunFam" id="3.40.1360.10:FF:000002">
    <property type="entry name" value="DNA primase"/>
    <property type="match status" value="1"/>
</dbReference>
<dbReference type="InterPro" id="IPR002694">
    <property type="entry name" value="Znf_CHC2"/>
</dbReference>
<dbReference type="GO" id="GO:0000428">
    <property type="term" value="C:DNA-directed RNA polymerase complex"/>
    <property type="evidence" value="ECO:0007669"/>
    <property type="project" value="UniProtKB-KW"/>
</dbReference>
<comment type="function">
    <text evidence="12">RNA polymerase that catalyzes the synthesis of short RNA molecules used as primers for DNA polymerase during DNA replication.</text>
</comment>
<evidence type="ECO:0000256" key="6">
    <source>
        <dbReference type="ARBA" id="ARBA00022723"/>
    </source>
</evidence>
<gene>
    <name evidence="12" type="primary">dnaG</name>
    <name evidence="15" type="ORF">GRI97_17940</name>
</gene>
<evidence type="ECO:0000313" key="16">
    <source>
        <dbReference type="Proteomes" id="UP000469430"/>
    </source>
</evidence>
<dbReference type="Pfam" id="PF08275">
    <property type="entry name" value="DNAG_N"/>
    <property type="match status" value="1"/>
</dbReference>
<dbReference type="GO" id="GO:0003677">
    <property type="term" value="F:DNA binding"/>
    <property type="evidence" value="ECO:0007669"/>
    <property type="project" value="UniProtKB-KW"/>
</dbReference>
<dbReference type="EC" id="2.7.7.101" evidence="12"/>
<dbReference type="SUPFAM" id="SSF57783">
    <property type="entry name" value="Zinc beta-ribbon"/>
    <property type="match status" value="1"/>
</dbReference>
<evidence type="ECO:0000256" key="3">
    <source>
        <dbReference type="ARBA" id="ARBA00022679"/>
    </source>
</evidence>
<dbReference type="FunFam" id="3.90.580.10:FF:000001">
    <property type="entry name" value="DNA primase"/>
    <property type="match status" value="1"/>
</dbReference>
<keyword evidence="1 12" id="KW-0240">DNA-directed RNA polymerase</keyword>
<organism evidence="15 16">
    <name type="scientific">Croceibacterium xixiisoli</name>
    <dbReference type="NCBI Taxonomy" id="1476466"/>
    <lineage>
        <taxon>Bacteria</taxon>
        <taxon>Pseudomonadati</taxon>
        <taxon>Pseudomonadota</taxon>
        <taxon>Alphaproteobacteria</taxon>
        <taxon>Sphingomonadales</taxon>
        <taxon>Erythrobacteraceae</taxon>
        <taxon>Croceibacterium</taxon>
    </lineage>
</organism>
<dbReference type="InterPro" id="IPR034151">
    <property type="entry name" value="TOPRIM_DnaG_bac"/>
</dbReference>
<proteinExistence type="inferred from homology"/>
<keyword evidence="4 12" id="KW-0548">Nucleotidyltransferase</keyword>
<evidence type="ECO:0000256" key="11">
    <source>
        <dbReference type="ARBA" id="ARBA00023163"/>
    </source>
</evidence>
<keyword evidence="16" id="KW-1185">Reference proteome</keyword>
<comment type="cofactor">
    <cofactor evidence="12">
        <name>Zn(2+)</name>
        <dbReference type="ChEBI" id="CHEBI:29105"/>
    </cofactor>
    <text evidence="12">Binds 1 zinc ion per monomer.</text>
</comment>
<dbReference type="AlphaFoldDB" id="A0A6I4U2M4"/>
<comment type="similarity">
    <text evidence="12">Belongs to the DnaG primase family.</text>
</comment>
<keyword evidence="2 12" id="KW-0639">Primosome</keyword>
<dbReference type="InterPro" id="IPR006171">
    <property type="entry name" value="TOPRIM_dom"/>
</dbReference>
<feature type="region of interest" description="Disordered" evidence="13">
    <location>
        <begin position="422"/>
        <end position="474"/>
    </location>
</feature>
<keyword evidence="11 12" id="KW-0804">Transcription</keyword>
<dbReference type="Pfam" id="PF01807">
    <property type="entry name" value="Zn_ribbon_DnaG"/>
    <property type="match status" value="1"/>
</dbReference>
<evidence type="ECO:0000256" key="1">
    <source>
        <dbReference type="ARBA" id="ARBA00022478"/>
    </source>
</evidence>
<dbReference type="Gene3D" id="3.40.1360.10">
    <property type="match status" value="1"/>
</dbReference>
<reference evidence="15 16" key="1">
    <citation type="submission" date="2019-12" db="EMBL/GenBank/DDBJ databases">
        <title>Genomic-based taxomic classification of the family Erythrobacteraceae.</title>
        <authorList>
            <person name="Xu L."/>
        </authorList>
    </citation>
    <scope>NUCLEOTIDE SEQUENCE [LARGE SCALE GENOMIC DNA]</scope>
    <source>
        <strain evidence="15 16">S36</strain>
    </source>
</reference>
<name>A0A6I4U2M4_9SPHN</name>
<dbReference type="Gene3D" id="3.90.980.10">
    <property type="entry name" value="DNA primase, catalytic core, N-terminal domain"/>
    <property type="match status" value="1"/>
</dbReference>
<keyword evidence="5 12" id="KW-0235">DNA replication</keyword>
<dbReference type="HAMAP" id="MF_00974">
    <property type="entry name" value="DNA_primase_DnaG"/>
    <property type="match status" value="1"/>
</dbReference>